<dbReference type="PROSITE" id="PS51689">
    <property type="entry name" value="SAM_RNA_A_N6_MT"/>
    <property type="match status" value="1"/>
</dbReference>
<dbReference type="InterPro" id="IPR001737">
    <property type="entry name" value="KsgA/Erm"/>
</dbReference>
<organism evidence="6">
    <name type="scientific">marine sediment metagenome</name>
    <dbReference type="NCBI Taxonomy" id="412755"/>
    <lineage>
        <taxon>unclassified sequences</taxon>
        <taxon>metagenomes</taxon>
        <taxon>ecological metagenomes</taxon>
    </lineage>
</organism>
<feature type="domain" description="Ribosomal RNA adenine methylase transferase N-terminal" evidence="5">
    <location>
        <begin position="29"/>
        <end position="174"/>
    </location>
</feature>
<dbReference type="SUPFAM" id="SSF53335">
    <property type="entry name" value="S-adenosyl-L-methionine-dependent methyltransferases"/>
    <property type="match status" value="1"/>
</dbReference>
<dbReference type="PROSITE" id="PS01131">
    <property type="entry name" value="RRNA_A_DIMETH"/>
    <property type="match status" value="1"/>
</dbReference>
<protein>
    <recommendedName>
        <fullName evidence="5">Ribosomal RNA adenine methylase transferase N-terminal domain-containing protein</fullName>
    </recommendedName>
</protein>
<gene>
    <name evidence="6" type="ORF">LCGC14_2705670</name>
</gene>
<comment type="caution">
    <text evidence="6">The sequence shown here is derived from an EMBL/GenBank/DDBJ whole genome shotgun (WGS) entry which is preliminary data.</text>
</comment>
<dbReference type="Gene3D" id="3.40.50.150">
    <property type="entry name" value="Vaccinia Virus protein VP39"/>
    <property type="match status" value="1"/>
</dbReference>
<name>A0A0F8ZEG6_9ZZZZ</name>
<evidence type="ECO:0000256" key="1">
    <source>
        <dbReference type="ARBA" id="ARBA00022603"/>
    </source>
</evidence>
<sequence length="174" mass="19028">MASPRILLNAHDIRADKQSGQHFLSDRSVAEMIVLRSQASAKDVVLEIGAGLGALTIPAGRVVKKLYAVEKDPRIMAVLEKEVFSNCLSNIVLIRENILQVDIKALGKGVNHGLVVLGNLPYNISSQILVKLINSREVISRAILMFQKEVANRITAPPGGREYGRLSVMLQYCA</sequence>
<evidence type="ECO:0000256" key="3">
    <source>
        <dbReference type="ARBA" id="ARBA00022691"/>
    </source>
</evidence>
<dbReference type="SMART" id="SM00650">
    <property type="entry name" value="rADc"/>
    <property type="match status" value="1"/>
</dbReference>
<keyword evidence="1" id="KW-0489">Methyltransferase</keyword>
<evidence type="ECO:0000313" key="6">
    <source>
        <dbReference type="EMBL" id="KKK92163.1"/>
    </source>
</evidence>
<dbReference type="EMBL" id="LAZR01048337">
    <property type="protein sequence ID" value="KKK92163.1"/>
    <property type="molecule type" value="Genomic_DNA"/>
</dbReference>
<dbReference type="CDD" id="cd02440">
    <property type="entry name" value="AdoMet_MTases"/>
    <property type="match status" value="1"/>
</dbReference>
<dbReference type="Pfam" id="PF00398">
    <property type="entry name" value="RrnaAD"/>
    <property type="match status" value="1"/>
</dbReference>
<dbReference type="GO" id="GO:0000179">
    <property type="term" value="F:rRNA (adenine-N6,N6-)-dimethyltransferase activity"/>
    <property type="evidence" value="ECO:0007669"/>
    <property type="project" value="InterPro"/>
</dbReference>
<accession>A0A0F8ZEG6</accession>
<feature type="non-terminal residue" evidence="6">
    <location>
        <position position="174"/>
    </location>
</feature>
<proteinExistence type="predicted"/>
<dbReference type="InterPro" id="IPR020596">
    <property type="entry name" value="rRNA_Ade_Mease_Trfase_CS"/>
</dbReference>
<evidence type="ECO:0000259" key="5">
    <source>
        <dbReference type="SMART" id="SM00650"/>
    </source>
</evidence>
<keyword evidence="2" id="KW-0808">Transferase</keyword>
<dbReference type="PANTHER" id="PTHR11727">
    <property type="entry name" value="DIMETHYLADENOSINE TRANSFERASE"/>
    <property type="match status" value="1"/>
</dbReference>
<evidence type="ECO:0000256" key="4">
    <source>
        <dbReference type="ARBA" id="ARBA00022884"/>
    </source>
</evidence>
<dbReference type="InterPro" id="IPR020598">
    <property type="entry name" value="rRNA_Ade_methylase_Trfase_N"/>
</dbReference>
<dbReference type="GO" id="GO:0003723">
    <property type="term" value="F:RNA binding"/>
    <property type="evidence" value="ECO:0007669"/>
    <property type="project" value="UniProtKB-KW"/>
</dbReference>
<keyword evidence="3" id="KW-0949">S-adenosyl-L-methionine</keyword>
<dbReference type="InterPro" id="IPR029063">
    <property type="entry name" value="SAM-dependent_MTases_sf"/>
</dbReference>
<evidence type="ECO:0000256" key="2">
    <source>
        <dbReference type="ARBA" id="ARBA00022679"/>
    </source>
</evidence>
<dbReference type="AlphaFoldDB" id="A0A0F8ZEG6"/>
<reference evidence="6" key="1">
    <citation type="journal article" date="2015" name="Nature">
        <title>Complex archaea that bridge the gap between prokaryotes and eukaryotes.</title>
        <authorList>
            <person name="Spang A."/>
            <person name="Saw J.H."/>
            <person name="Jorgensen S.L."/>
            <person name="Zaremba-Niedzwiedzka K."/>
            <person name="Martijn J."/>
            <person name="Lind A.E."/>
            <person name="van Eijk R."/>
            <person name="Schleper C."/>
            <person name="Guy L."/>
            <person name="Ettema T.J."/>
        </authorList>
    </citation>
    <scope>NUCLEOTIDE SEQUENCE</scope>
</reference>
<keyword evidence="4" id="KW-0694">RNA-binding</keyword>
<dbReference type="PANTHER" id="PTHR11727:SF7">
    <property type="entry name" value="DIMETHYLADENOSINE TRANSFERASE-RELATED"/>
    <property type="match status" value="1"/>
</dbReference>